<dbReference type="Gene3D" id="1.10.10.10">
    <property type="entry name" value="Winged helix-like DNA-binding domain superfamily/Winged helix DNA-binding domain"/>
    <property type="match status" value="1"/>
</dbReference>
<dbReference type="Proteomes" id="UP000008332">
    <property type="component" value="Chromosome"/>
</dbReference>
<dbReference type="SUPFAM" id="SSF52821">
    <property type="entry name" value="Rhodanese/Cell cycle control phosphatase"/>
    <property type="match status" value="1"/>
</dbReference>
<dbReference type="PANTHER" id="PTHR43132">
    <property type="entry name" value="ARSENICAL RESISTANCE OPERON REPRESSOR ARSR-RELATED"/>
    <property type="match status" value="1"/>
</dbReference>
<evidence type="ECO:0000313" key="7">
    <source>
        <dbReference type="EMBL" id="ABD68214.1"/>
    </source>
</evidence>
<dbReference type="SMART" id="SM00450">
    <property type="entry name" value="RHOD"/>
    <property type="match status" value="1"/>
</dbReference>
<keyword evidence="8" id="KW-1185">Reference proteome</keyword>
<dbReference type="STRING" id="338969.Rfer_0462"/>
<dbReference type="InterPro" id="IPR011991">
    <property type="entry name" value="ArsR-like_HTH"/>
</dbReference>
<dbReference type="PROSITE" id="PS50987">
    <property type="entry name" value="HTH_ARSR_2"/>
    <property type="match status" value="1"/>
</dbReference>
<organism evidence="7 8">
    <name type="scientific">Albidiferax ferrireducens (strain ATCC BAA-621 / DSM 15236 / T118)</name>
    <name type="common">Rhodoferax ferrireducens</name>
    <dbReference type="NCBI Taxonomy" id="338969"/>
    <lineage>
        <taxon>Bacteria</taxon>
        <taxon>Pseudomonadati</taxon>
        <taxon>Pseudomonadota</taxon>
        <taxon>Betaproteobacteria</taxon>
        <taxon>Burkholderiales</taxon>
        <taxon>Comamonadaceae</taxon>
        <taxon>Rhodoferax</taxon>
    </lineage>
</organism>
<keyword evidence="2" id="KW-0238">DNA-binding</keyword>
<dbReference type="GO" id="GO:0003677">
    <property type="term" value="F:DNA binding"/>
    <property type="evidence" value="ECO:0007669"/>
    <property type="project" value="UniProtKB-KW"/>
</dbReference>
<name>Q221T9_ALBFT</name>
<dbReference type="RefSeq" id="WP_011462787.1">
    <property type="nucleotide sequence ID" value="NC_007908.1"/>
</dbReference>
<dbReference type="InterPro" id="IPR001763">
    <property type="entry name" value="Rhodanese-like_dom"/>
</dbReference>
<accession>Q221T9</accession>
<dbReference type="AlphaFoldDB" id="Q221T9"/>
<sequence>MNQRTLKDLLYEQVARIGKAVSSPKRLELLELLAQGEKTVDVMATELSADIKLISAHLKALRDARLVTSRRDGKYVVYRLTGGDVAGLLVTLREVAEEHLLELRLALDQMVADPARLASVGREALLEQARRGDVVVIDVRPLAEYEAAHLPFARSMPMAEIEKRLAELPFDKDIVAYCRGPFCLLSDEAVVLLAAKGYRVRKILDGVSEWQAAGLPVQASAGEPSQPRTGITPQEPVRKNFNPLQSTIKPGGQ</sequence>
<dbReference type="InterPro" id="IPR036388">
    <property type="entry name" value="WH-like_DNA-bd_sf"/>
</dbReference>
<dbReference type="SUPFAM" id="SSF46785">
    <property type="entry name" value="Winged helix' DNA-binding domain"/>
    <property type="match status" value="1"/>
</dbReference>
<evidence type="ECO:0000256" key="1">
    <source>
        <dbReference type="ARBA" id="ARBA00023015"/>
    </source>
</evidence>
<dbReference type="InterPro" id="IPR051011">
    <property type="entry name" value="Metal_resp_trans_reg"/>
</dbReference>
<dbReference type="PANTHER" id="PTHR43132:SF8">
    <property type="entry name" value="HTH-TYPE TRANSCRIPTIONAL REGULATOR KMTR"/>
    <property type="match status" value="1"/>
</dbReference>
<dbReference type="KEGG" id="rfr:Rfer_0462"/>
<dbReference type="NCBIfam" id="NF033788">
    <property type="entry name" value="HTH_metalloreg"/>
    <property type="match status" value="1"/>
</dbReference>
<evidence type="ECO:0000256" key="2">
    <source>
        <dbReference type="ARBA" id="ARBA00023125"/>
    </source>
</evidence>
<dbReference type="EMBL" id="CP000267">
    <property type="protein sequence ID" value="ABD68214.1"/>
    <property type="molecule type" value="Genomic_DNA"/>
</dbReference>
<evidence type="ECO:0000259" key="6">
    <source>
        <dbReference type="PROSITE" id="PS50987"/>
    </source>
</evidence>
<dbReference type="GO" id="GO:0003700">
    <property type="term" value="F:DNA-binding transcription factor activity"/>
    <property type="evidence" value="ECO:0007669"/>
    <property type="project" value="InterPro"/>
</dbReference>
<feature type="compositionally biased region" description="Polar residues" evidence="4">
    <location>
        <begin position="242"/>
        <end position="253"/>
    </location>
</feature>
<keyword evidence="3" id="KW-0804">Transcription</keyword>
<feature type="domain" description="Rhodanese" evidence="5">
    <location>
        <begin position="130"/>
        <end position="219"/>
    </location>
</feature>
<protein>
    <submittedName>
        <fullName evidence="7">Transcriptional regulator, ArsR family</fullName>
    </submittedName>
</protein>
<dbReference type="InterPro" id="IPR001845">
    <property type="entry name" value="HTH_ArsR_DNA-bd_dom"/>
</dbReference>
<dbReference type="PROSITE" id="PS50206">
    <property type="entry name" value="RHODANESE_3"/>
    <property type="match status" value="1"/>
</dbReference>
<dbReference type="InterPro" id="IPR036390">
    <property type="entry name" value="WH_DNA-bd_sf"/>
</dbReference>
<gene>
    <name evidence="7" type="ordered locus">Rfer_0462</name>
</gene>
<dbReference type="Gene3D" id="3.40.250.10">
    <property type="entry name" value="Rhodanese-like domain"/>
    <property type="match status" value="1"/>
</dbReference>
<dbReference type="Pfam" id="PF01022">
    <property type="entry name" value="HTH_5"/>
    <property type="match status" value="1"/>
</dbReference>
<dbReference type="InterPro" id="IPR036873">
    <property type="entry name" value="Rhodanese-like_dom_sf"/>
</dbReference>
<dbReference type="eggNOG" id="COG0607">
    <property type="taxonomic scope" value="Bacteria"/>
</dbReference>
<dbReference type="Pfam" id="PF00581">
    <property type="entry name" value="Rhodanese"/>
    <property type="match status" value="1"/>
</dbReference>
<evidence type="ECO:0000313" key="8">
    <source>
        <dbReference type="Proteomes" id="UP000008332"/>
    </source>
</evidence>
<evidence type="ECO:0000256" key="4">
    <source>
        <dbReference type="SAM" id="MobiDB-lite"/>
    </source>
</evidence>
<dbReference type="OrthoDB" id="1445766at2"/>
<dbReference type="CDD" id="cd00090">
    <property type="entry name" value="HTH_ARSR"/>
    <property type="match status" value="1"/>
</dbReference>
<evidence type="ECO:0000256" key="3">
    <source>
        <dbReference type="ARBA" id="ARBA00023163"/>
    </source>
</evidence>
<dbReference type="SMART" id="SM00418">
    <property type="entry name" value="HTH_ARSR"/>
    <property type="match status" value="1"/>
</dbReference>
<feature type="region of interest" description="Disordered" evidence="4">
    <location>
        <begin position="218"/>
        <end position="253"/>
    </location>
</feature>
<keyword evidence="1" id="KW-0805">Transcription regulation</keyword>
<proteinExistence type="predicted"/>
<reference evidence="8" key="1">
    <citation type="submission" date="2006-02" db="EMBL/GenBank/DDBJ databases">
        <title>Complete sequence of chromosome of Rhodoferax ferrireducens DSM 15236.</title>
        <authorList>
            <person name="Copeland A."/>
            <person name="Lucas S."/>
            <person name="Lapidus A."/>
            <person name="Barry K."/>
            <person name="Detter J.C."/>
            <person name="Glavina del Rio T."/>
            <person name="Hammon N."/>
            <person name="Israni S."/>
            <person name="Pitluck S."/>
            <person name="Brettin T."/>
            <person name="Bruce D."/>
            <person name="Han C."/>
            <person name="Tapia R."/>
            <person name="Gilna P."/>
            <person name="Kiss H."/>
            <person name="Schmutz J."/>
            <person name="Larimer F."/>
            <person name="Land M."/>
            <person name="Kyrpides N."/>
            <person name="Ivanova N."/>
            <person name="Richardson P."/>
        </authorList>
    </citation>
    <scope>NUCLEOTIDE SEQUENCE [LARGE SCALE GENOMIC DNA]</scope>
    <source>
        <strain evidence="8">ATCC BAA-621 / DSM 15236 / T118</strain>
    </source>
</reference>
<dbReference type="HOGENOM" id="CLU_108527_0_0_4"/>
<dbReference type="PRINTS" id="PR00778">
    <property type="entry name" value="HTHARSR"/>
</dbReference>
<dbReference type="eggNOG" id="COG0640">
    <property type="taxonomic scope" value="Bacteria"/>
</dbReference>
<feature type="domain" description="HTH arsR-type" evidence="6">
    <location>
        <begin position="6"/>
        <end position="100"/>
    </location>
</feature>
<evidence type="ECO:0000259" key="5">
    <source>
        <dbReference type="PROSITE" id="PS50206"/>
    </source>
</evidence>